<dbReference type="Pfam" id="PF16918">
    <property type="entry name" value="PknG_TPR"/>
    <property type="match status" value="1"/>
</dbReference>
<feature type="domain" description="Protein kinase" evidence="10">
    <location>
        <begin position="203"/>
        <end position="477"/>
    </location>
</feature>
<comment type="catalytic activity">
    <reaction evidence="7">
        <text>L-threonyl-[protein] + ATP = O-phospho-L-threonyl-[protein] + ADP + H(+)</text>
        <dbReference type="Rhea" id="RHEA:46608"/>
        <dbReference type="Rhea" id="RHEA-COMP:11060"/>
        <dbReference type="Rhea" id="RHEA-COMP:11605"/>
        <dbReference type="ChEBI" id="CHEBI:15378"/>
        <dbReference type="ChEBI" id="CHEBI:30013"/>
        <dbReference type="ChEBI" id="CHEBI:30616"/>
        <dbReference type="ChEBI" id="CHEBI:61977"/>
        <dbReference type="ChEBI" id="CHEBI:456216"/>
        <dbReference type="EC" id="2.7.11.1"/>
    </reaction>
</comment>
<keyword evidence="4" id="KW-0547">Nucleotide-binding</keyword>
<evidence type="ECO:0000256" key="7">
    <source>
        <dbReference type="ARBA" id="ARBA00047899"/>
    </source>
</evidence>
<dbReference type="EC" id="2.7.11.1" evidence="1"/>
<dbReference type="InterPro" id="IPR011990">
    <property type="entry name" value="TPR-like_helical_dom_sf"/>
</dbReference>
<dbReference type="SUPFAM" id="SSF48452">
    <property type="entry name" value="TPR-like"/>
    <property type="match status" value="1"/>
</dbReference>
<dbReference type="Proteomes" id="UP001138997">
    <property type="component" value="Unassembled WGS sequence"/>
</dbReference>
<name>A0A9X1NMA0_9ACTN</name>
<keyword evidence="12" id="KW-1185">Reference proteome</keyword>
<keyword evidence="2" id="KW-0723">Serine/threonine-protein kinase</keyword>
<reference evidence="11" key="1">
    <citation type="submission" date="2021-11" db="EMBL/GenBank/DDBJ databases">
        <title>Streptomyces corallinus and Kineosporia corallina sp. nov., two new coral-derived marine actinobacteria.</title>
        <authorList>
            <person name="Buangrab K."/>
            <person name="Sutthacheep M."/>
            <person name="Yeemin T."/>
            <person name="Harunari E."/>
            <person name="Igarashi Y."/>
            <person name="Sripreechasak P."/>
            <person name="Kanchanasin P."/>
            <person name="Tanasupawat S."/>
            <person name="Phongsopitanun W."/>
        </authorList>
    </citation>
    <scope>NUCLEOTIDE SEQUENCE</scope>
    <source>
        <strain evidence="11">JCM 31032</strain>
    </source>
</reference>
<evidence type="ECO:0000256" key="4">
    <source>
        <dbReference type="ARBA" id="ARBA00022741"/>
    </source>
</evidence>
<evidence type="ECO:0000256" key="2">
    <source>
        <dbReference type="ARBA" id="ARBA00022527"/>
    </source>
</evidence>
<feature type="region of interest" description="Disordered" evidence="9">
    <location>
        <begin position="46"/>
        <end position="177"/>
    </location>
</feature>
<gene>
    <name evidence="11" type="ORF">LR394_37965</name>
</gene>
<evidence type="ECO:0000256" key="1">
    <source>
        <dbReference type="ARBA" id="ARBA00012513"/>
    </source>
</evidence>
<keyword evidence="5 11" id="KW-0418">Kinase</keyword>
<dbReference type="InterPro" id="IPR031634">
    <property type="entry name" value="PknG_rubred"/>
</dbReference>
<dbReference type="PANTHER" id="PTHR24363">
    <property type="entry name" value="SERINE/THREONINE PROTEIN KINASE"/>
    <property type="match status" value="1"/>
</dbReference>
<dbReference type="GO" id="GO:0005524">
    <property type="term" value="F:ATP binding"/>
    <property type="evidence" value="ECO:0007669"/>
    <property type="project" value="UniProtKB-KW"/>
</dbReference>
<dbReference type="PROSITE" id="PS50011">
    <property type="entry name" value="PROTEIN_KINASE_DOM"/>
    <property type="match status" value="1"/>
</dbReference>
<keyword evidence="6" id="KW-0067">ATP-binding</keyword>
<evidence type="ECO:0000313" key="12">
    <source>
        <dbReference type="Proteomes" id="UP001138997"/>
    </source>
</evidence>
<dbReference type="InterPro" id="IPR031636">
    <property type="entry name" value="PknG_TPR"/>
</dbReference>
<evidence type="ECO:0000313" key="11">
    <source>
        <dbReference type="EMBL" id="MCD5316700.1"/>
    </source>
</evidence>
<dbReference type="SUPFAM" id="SSF56112">
    <property type="entry name" value="Protein kinase-like (PK-like)"/>
    <property type="match status" value="1"/>
</dbReference>
<dbReference type="Pfam" id="PF00069">
    <property type="entry name" value="Pkinase"/>
    <property type="match status" value="1"/>
</dbReference>
<dbReference type="CDD" id="cd14014">
    <property type="entry name" value="STKc_PknB_like"/>
    <property type="match status" value="1"/>
</dbReference>
<evidence type="ECO:0000259" key="10">
    <source>
        <dbReference type="PROSITE" id="PS50011"/>
    </source>
</evidence>
<dbReference type="Gene3D" id="1.10.510.10">
    <property type="entry name" value="Transferase(Phosphotransferase) domain 1"/>
    <property type="match status" value="1"/>
</dbReference>
<dbReference type="GO" id="GO:0004674">
    <property type="term" value="F:protein serine/threonine kinase activity"/>
    <property type="evidence" value="ECO:0007669"/>
    <property type="project" value="UniProtKB-KW"/>
</dbReference>
<evidence type="ECO:0000256" key="9">
    <source>
        <dbReference type="SAM" id="MobiDB-lite"/>
    </source>
</evidence>
<proteinExistence type="predicted"/>
<feature type="compositionally biased region" description="Low complexity" evidence="9">
    <location>
        <begin position="74"/>
        <end position="100"/>
    </location>
</feature>
<evidence type="ECO:0000256" key="3">
    <source>
        <dbReference type="ARBA" id="ARBA00022679"/>
    </source>
</evidence>
<sequence>MGTSDGGLSVSAADGVAGLSVSGSDGSSACTEPGCDGLFEDGYCNVCGSPEQSSADPDADLGTEPVSAATALDSAGGSSPSAQLSGSSGSSGIGRLALGSRRAHESGVATSSRTSSGPTRTRGLGLGQGITTVPDLPERDPLESVLTDPSVPEQRRFCPQCGRPVGRSRQGRPGRPDGFCPNCRSPFSFTPKLRAGDLVARQYEVVGAIAHGGLGWIYLARDLKVSRRWVVLKGLLNTEDPDAMAAAIAEQRFLAQVDHARIVKILNFATHEGAGYIVMEHVSGQSLKQILTDRAALNGGAVDPLPPDQAVAFVLEVLPAFSYLHEHGLVFCDFKPDNLIQVQDTVKLIDLGGVLRLDEEQVAIYGTRGYQAPEIPELGASVASDIFTIGRTLLTLLIDFRGNTTTYAVDLPAQADHPVLARHDSLYQWLARACAADRDDRFASCEEMRVQLLGVLREVVAADREHAAEDSHASTLFRPPAAHDETLDWRSLPELLAVEDDSQLVAALAAVPPDVESEVRIAVLEAVPDPSTELRLYLAGALLEAGQEQRCDELCGRILGVDSWEWRAVWVLGLSALRAGRFDDAQQAFNAVYGEVPGELAPKLALALACEQRDPGFAEQLYLTCLRTDANYVAASAFGLARVRSALAAGGVMDVAAAYDFVPPGSRVFVLARRHRAEYLIRHGEDLSVLESALAGLRAATVEPAVAARLRAEALERALHLVDGSSSGSLDGVPAQEAELRLALEQTYRALVPLTEDKAERVRLVDQARAVRAWTWT</sequence>
<evidence type="ECO:0000256" key="6">
    <source>
        <dbReference type="ARBA" id="ARBA00022840"/>
    </source>
</evidence>
<comment type="catalytic activity">
    <reaction evidence="8">
        <text>L-seryl-[protein] + ATP = O-phospho-L-seryl-[protein] + ADP + H(+)</text>
        <dbReference type="Rhea" id="RHEA:17989"/>
        <dbReference type="Rhea" id="RHEA-COMP:9863"/>
        <dbReference type="Rhea" id="RHEA-COMP:11604"/>
        <dbReference type="ChEBI" id="CHEBI:15378"/>
        <dbReference type="ChEBI" id="CHEBI:29999"/>
        <dbReference type="ChEBI" id="CHEBI:30616"/>
        <dbReference type="ChEBI" id="CHEBI:83421"/>
        <dbReference type="ChEBI" id="CHEBI:456216"/>
        <dbReference type="EC" id="2.7.11.1"/>
    </reaction>
</comment>
<dbReference type="AlphaFoldDB" id="A0A9X1NMA0"/>
<dbReference type="Gene3D" id="1.25.40.10">
    <property type="entry name" value="Tetratricopeptide repeat domain"/>
    <property type="match status" value="1"/>
</dbReference>
<organism evidence="11 12">
    <name type="scientific">Kineosporia babensis</name>
    <dbReference type="NCBI Taxonomy" id="499548"/>
    <lineage>
        <taxon>Bacteria</taxon>
        <taxon>Bacillati</taxon>
        <taxon>Actinomycetota</taxon>
        <taxon>Actinomycetes</taxon>
        <taxon>Kineosporiales</taxon>
        <taxon>Kineosporiaceae</taxon>
        <taxon>Kineosporia</taxon>
    </lineage>
</organism>
<comment type="caution">
    <text evidence="11">The sequence shown here is derived from an EMBL/GenBank/DDBJ whole genome shotgun (WGS) entry which is preliminary data.</text>
</comment>
<keyword evidence="3" id="KW-0808">Transferase</keyword>
<dbReference type="Gene3D" id="3.30.200.20">
    <property type="entry name" value="Phosphorylase Kinase, domain 1"/>
    <property type="match status" value="1"/>
</dbReference>
<accession>A0A9X1NMA0</accession>
<dbReference type="PANTHER" id="PTHR24363:SF0">
    <property type="entry name" value="SERINE_THREONINE KINASE LIKE DOMAIN CONTAINING 1"/>
    <property type="match status" value="1"/>
</dbReference>
<dbReference type="Pfam" id="PF16919">
    <property type="entry name" value="PknG_rubred"/>
    <property type="match status" value="1"/>
</dbReference>
<evidence type="ECO:0000256" key="8">
    <source>
        <dbReference type="ARBA" id="ARBA00048679"/>
    </source>
</evidence>
<dbReference type="InterPro" id="IPR011009">
    <property type="entry name" value="Kinase-like_dom_sf"/>
</dbReference>
<dbReference type="InterPro" id="IPR000719">
    <property type="entry name" value="Prot_kinase_dom"/>
</dbReference>
<feature type="compositionally biased region" description="Low complexity" evidence="9">
    <location>
        <begin position="110"/>
        <end position="123"/>
    </location>
</feature>
<dbReference type="RefSeq" id="WP_231449551.1">
    <property type="nucleotide sequence ID" value="NZ_JAJOMB010000033.1"/>
</dbReference>
<evidence type="ECO:0000256" key="5">
    <source>
        <dbReference type="ARBA" id="ARBA00022777"/>
    </source>
</evidence>
<protein>
    <recommendedName>
        <fullName evidence="1">non-specific serine/threonine protein kinase</fullName>
        <ecNumber evidence="1">2.7.11.1</ecNumber>
    </recommendedName>
</protein>
<dbReference type="EMBL" id="JAJOMB010000033">
    <property type="protein sequence ID" value="MCD5316700.1"/>
    <property type="molecule type" value="Genomic_DNA"/>
</dbReference>